<accession>A0A395H0K7</accession>
<dbReference type="EMBL" id="KZ824440">
    <property type="protein sequence ID" value="RAL00478.1"/>
    <property type="molecule type" value="Genomic_DNA"/>
</dbReference>
<dbReference type="GeneID" id="37229861"/>
<gene>
    <name evidence="1" type="ORF">BO80DRAFT_99465</name>
</gene>
<proteinExistence type="predicted"/>
<evidence type="ECO:0000313" key="1">
    <source>
        <dbReference type="EMBL" id="RAL00478.1"/>
    </source>
</evidence>
<evidence type="ECO:0000313" key="2">
    <source>
        <dbReference type="Proteomes" id="UP000249402"/>
    </source>
</evidence>
<dbReference type="AlphaFoldDB" id="A0A395H0K7"/>
<name>A0A395H0K7_9EURO</name>
<sequence length="252" mass="27821">MERERAATQDLRRAMAKGNRPGLVVDRPDWLLPRAAGGGSFHLESNANLVYLNHPPAEVLSGTLLGHLSLSPSPASYSYQTTCLRLLPSPSPATLIPDHPQPQTFPDLDRCSCKGAPPIDAAIPFIAAEERHPLQSCPHDPQLELEYSTYLWRIFRPIVYPSCTSRFHPLDLRMPATPGSHEHLHALPQPFNAVGDRKSPHPRLSFQNVSIAVHSYAPYKRGPSPLSTDDAPHLIRKCSGHIAFQLWALPPG</sequence>
<dbReference type="VEuPathDB" id="FungiDB:BO80DRAFT_99465"/>
<dbReference type="RefSeq" id="XP_025574805.1">
    <property type="nucleotide sequence ID" value="XM_025724996.1"/>
</dbReference>
<dbReference type="Proteomes" id="UP000249402">
    <property type="component" value="Unassembled WGS sequence"/>
</dbReference>
<reference evidence="1 2" key="1">
    <citation type="submission" date="2018-02" db="EMBL/GenBank/DDBJ databases">
        <title>The genomes of Aspergillus section Nigri reveals drivers in fungal speciation.</title>
        <authorList>
            <consortium name="DOE Joint Genome Institute"/>
            <person name="Vesth T.C."/>
            <person name="Nybo J."/>
            <person name="Theobald S."/>
            <person name="Brandl J."/>
            <person name="Frisvad J.C."/>
            <person name="Nielsen K.F."/>
            <person name="Lyhne E.K."/>
            <person name="Kogle M.E."/>
            <person name="Kuo A."/>
            <person name="Riley R."/>
            <person name="Clum A."/>
            <person name="Nolan M."/>
            <person name="Lipzen A."/>
            <person name="Salamov A."/>
            <person name="Henrissat B."/>
            <person name="Wiebenga A."/>
            <person name="De vries R.P."/>
            <person name="Grigoriev I.V."/>
            <person name="Mortensen U.H."/>
            <person name="Andersen M.R."/>
            <person name="Baker S.E."/>
        </authorList>
    </citation>
    <scope>NUCLEOTIDE SEQUENCE [LARGE SCALE GENOMIC DNA]</scope>
    <source>
        <strain evidence="1 2">CBS 121593</strain>
    </source>
</reference>
<keyword evidence="2" id="KW-1185">Reference proteome</keyword>
<organism evidence="1 2">
    <name type="scientific">Aspergillus ibericus CBS 121593</name>
    <dbReference type="NCBI Taxonomy" id="1448316"/>
    <lineage>
        <taxon>Eukaryota</taxon>
        <taxon>Fungi</taxon>
        <taxon>Dikarya</taxon>
        <taxon>Ascomycota</taxon>
        <taxon>Pezizomycotina</taxon>
        <taxon>Eurotiomycetes</taxon>
        <taxon>Eurotiomycetidae</taxon>
        <taxon>Eurotiales</taxon>
        <taxon>Aspergillaceae</taxon>
        <taxon>Aspergillus</taxon>
        <taxon>Aspergillus subgen. Circumdati</taxon>
    </lineage>
</organism>
<protein>
    <submittedName>
        <fullName evidence="1">Uncharacterized protein</fullName>
    </submittedName>
</protein>